<evidence type="ECO:0000259" key="8">
    <source>
        <dbReference type="Pfam" id="PF23764"/>
    </source>
</evidence>
<dbReference type="SUPFAM" id="SSF51126">
    <property type="entry name" value="Pectin lyase-like"/>
    <property type="match status" value="1"/>
</dbReference>
<name>A0A0A2EIF3_9PORP</name>
<evidence type="ECO:0000313" key="9">
    <source>
        <dbReference type="EMBL" id="KGN89887.1"/>
    </source>
</evidence>
<dbReference type="InterPro" id="IPR012334">
    <property type="entry name" value="Pectin_lyas_fold"/>
</dbReference>
<evidence type="ECO:0000313" key="10">
    <source>
        <dbReference type="Proteomes" id="UP000030146"/>
    </source>
</evidence>
<gene>
    <name evidence="9" type="ORF">HR15_03790</name>
</gene>
<keyword evidence="10" id="KW-1185">Reference proteome</keyword>
<dbReference type="Pfam" id="PF23763">
    <property type="entry name" value="Beta-barrel_GLAA-B_I"/>
    <property type="match status" value="1"/>
</dbReference>
<keyword evidence="3" id="KW-0732">Signal</keyword>
<evidence type="ECO:0000256" key="4">
    <source>
        <dbReference type="ARBA" id="ARBA00022737"/>
    </source>
</evidence>
<keyword evidence="6" id="KW-0326">Glycosidase</keyword>
<evidence type="ECO:0000259" key="7">
    <source>
        <dbReference type="Pfam" id="PF23763"/>
    </source>
</evidence>
<dbReference type="EMBL" id="JRAK01000057">
    <property type="protein sequence ID" value="KGN89887.1"/>
    <property type="molecule type" value="Genomic_DNA"/>
</dbReference>
<dbReference type="Gene3D" id="2.160.20.10">
    <property type="entry name" value="Single-stranded right-handed beta-helix, Pectin lyase-like"/>
    <property type="match status" value="1"/>
</dbReference>
<evidence type="ECO:0000256" key="6">
    <source>
        <dbReference type="ARBA" id="ARBA00023295"/>
    </source>
</evidence>
<dbReference type="InterPro" id="IPR057275">
    <property type="entry name" value="Beta-barrel_GLAA-B_I"/>
</dbReference>
<proteinExistence type="predicted"/>
<dbReference type="InterPro" id="IPR056441">
    <property type="entry name" value="Beta-barrel_GLAA-B_II"/>
</dbReference>
<keyword evidence="5" id="KW-0378">Hydrolase</keyword>
<dbReference type="InterPro" id="IPR011050">
    <property type="entry name" value="Pectin_lyase_fold/virulence"/>
</dbReference>
<dbReference type="RefSeq" id="WP_039423976.1">
    <property type="nucleotide sequence ID" value="NZ_CALUCC010000003.1"/>
</dbReference>
<comment type="caution">
    <text evidence="9">The sequence shown here is derived from an EMBL/GenBank/DDBJ whole genome shotgun (WGS) entry which is preliminary data.</text>
</comment>
<protein>
    <submittedName>
        <fullName evidence="9">Alpha-1,3-galactosidase B</fullName>
    </submittedName>
</protein>
<evidence type="ECO:0000256" key="5">
    <source>
        <dbReference type="ARBA" id="ARBA00022801"/>
    </source>
</evidence>
<feature type="domain" description="GLAA-B beta-barrel" evidence="7">
    <location>
        <begin position="150"/>
        <end position="242"/>
    </location>
</feature>
<sequence length="596" mass="67670">MTKTKRVLLFALLALLIVTPSLSEVRVYDVSHYGLKAGTKQNASPILRKLLARIRTECRSGDSIVLRFSSGTYHFHEEGAETRTYYISNHDQTNPKRVGMALEGFQRFTLDGQGAQFVFHGRMLPLSLLNSTDCTLRDFSIDFENPHIGQVKILKSDSLQGMLFQVAPWVKYRIDKDGFLETYGEGWTARPISGIAFEPGSKHLVYRTGDLGYSTQGVEELGTRTLRAPLWKDTRLTPGTVVAMRTYSRPAPGIFMAGNRNTLLQNIRIHYAEGMGLLAQLCENITLTSFRVCLKGEDDPRYFTTQADATHFSACKGRIVSTGGLYENMMDDAINVHGTYLKVVRRIDDHTLIGRYMHPQSWGFDWGQVGDSVQFIRSATMDLIGEKNRLVAIRPHDSESIQGVREFVLSFSEPIHPDINEREGFGVENLSWTPEVIFSDNIIRNNRARGTLFSTPRPVLVENNLFDHTSGTAILLCGDCNGWYETGACRRVVIRRNRFVNALTNLFQFTNAIISIYPEIPRLDAQQGFFHGGEEESILIEDNVFDTFDLPILYAKSVDGLVFRNNRIEVNTRYRPFHPNRSRFLLERTNRVRITE</sequence>
<comment type="catalytic activity">
    <reaction evidence="2">
        <text>Hydrolysis of terminal, non-reducing branched (1-&gt;3)-alpha-D-galactosidic residues, producing free D-galactose.</text>
        <dbReference type="EC" id="3.2.1.n1"/>
    </reaction>
</comment>
<accession>A0A0A2EIF3</accession>
<dbReference type="AlphaFoldDB" id="A0A0A2EIF3"/>
<dbReference type="Pfam" id="PF23764">
    <property type="entry name" value="Beta-barrel_GLAA-B_II"/>
    <property type="match status" value="1"/>
</dbReference>
<evidence type="ECO:0000256" key="3">
    <source>
        <dbReference type="ARBA" id="ARBA00022729"/>
    </source>
</evidence>
<keyword evidence="4" id="KW-0677">Repeat</keyword>
<dbReference type="GO" id="GO:0004557">
    <property type="term" value="F:alpha-galactosidase activity"/>
    <property type="evidence" value="ECO:0007669"/>
    <property type="project" value="UniProtKB-EC"/>
</dbReference>
<dbReference type="Proteomes" id="UP000030146">
    <property type="component" value="Unassembled WGS sequence"/>
</dbReference>
<evidence type="ECO:0000256" key="2">
    <source>
        <dbReference type="ARBA" id="ARBA00001271"/>
    </source>
</evidence>
<comment type="catalytic activity">
    <reaction evidence="1">
        <text>Hydrolysis of terminal, non-reducing alpha-D-galactose residues in alpha-D-galactosides, including galactose oligosaccharides, galactomannans and galactolipids.</text>
        <dbReference type="EC" id="3.2.1.22"/>
    </reaction>
</comment>
<evidence type="ECO:0000256" key="1">
    <source>
        <dbReference type="ARBA" id="ARBA00001255"/>
    </source>
</evidence>
<reference evidence="9 10" key="1">
    <citation type="submission" date="2014-08" db="EMBL/GenBank/DDBJ databases">
        <title>Porphyromonas gulae strain:COT-052_OH3439 Genome sequencing.</title>
        <authorList>
            <person name="Wallis C."/>
            <person name="Deusch O."/>
            <person name="O'Flynn C."/>
            <person name="Davis I."/>
            <person name="Jospin G."/>
            <person name="Darling A.E."/>
            <person name="Coil D.A."/>
            <person name="Alexiev A."/>
            <person name="Horsfall A."/>
            <person name="Kirkwood N."/>
            <person name="Harris S."/>
            <person name="Eisen J.A."/>
        </authorList>
    </citation>
    <scope>NUCLEOTIDE SEQUENCE [LARGE SCALE GENOMIC DNA]</scope>
    <source>
        <strain evidence="10">COT-052 OH3439</strain>
    </source>
</reference>
<feature type="domain" description="GLAA-B beta-barrel" evidence="8">
    <location>
        <begin position="354"/>
        <end position="398"/>
    </location>
</feature>
<organism evidence="9 10">
    <name type="scientific">Porphyromonas gulae</name>
    <dbReference type="NCBI Taxonomy" id="111105"/>
    <lineage>
        <taxon>Bacteria</taxon>
        <taxon>Pseudomonadati</taxon>
        <taxon>Bacteroidota</taxon>
        <taxon>Bacteroidia</taxon>
        <taxon>Bacteroidales</taxon>
        <taxon>Porphyromonadaceae</taxon>
        <taxon>Porphyromonas</taxon>
    </lineage>
</organism>